<dbReference type="SUPFAM" id="SSF53613">
    <property type="entry name" value="Ribokinase-like"/>
    <property type="match status" value="1"/>
</dbReference>
<feature type="domain" description="Carbohydrate kinase PfkB" evidence="11">
    <location>
        <begin position="5"/>
        <end position="284"/>
    </location>
</feature>
<comment type="caution">
    <text evidence="12">The sequence shown here is derived from an EMBL/GenBank/DDBJ whole genome shotgun (WGS) entry which is preliminary data.</text>
</comment>
<evidence type="ECO:0000256" key="6">
    <source>
        <dbReference type="ARBA" id="ARBA00022842"/>
    </source>
</evidence>
<feature type="binding site" evidence="9">
    <location>
        <position position="141"/>
    </location>
    <ligand>
        <name>substrate</name>
    </ligand>
</feature>
<comment type="cofactor">
    <cofactor evidence="9">
        <name>Mg(2+)</name>
        <dbReference type="ChEBI" id="CHEBI:18420"/>
    </cofactor>
    <text evidence="9">Requires a divalent cation, most likely magnesium in vivo, as an electrophilic catalyst to aid phosphoryl group transfer. It is the chelate of the metal and the nucleotide that is the actual substrate.</text>
</comment>
<feature type="active site" description="Proton acceptor" evidence="9">
    <location>
        <position position="241"/>
    </location>
</feature>
<comment type="function">
    <text evidence="9">Catalyzes the phosphorylation of ribose at O-5 in a reaction requiring ATP and magnesium. The resulting D-ribose-5-phosphate can then be used either for sythesis of nucleotides, histidine, and tryptophan, or as a component of the pentose phosphate pathway.</text>
</comment>
<keyword evidence="4 9" id="KW-0418">Kinase</keyword>
<dbReference type="Gene3D" id="3.40.1190.20">
    <property type="match status" value="1"/>
</dbReference>
<comment type="subunit">
    <text evidence="9">Homodimer.</text>
</comment>
<dbReference type="PANTHER" id="PTHR10584">
    <property type="entry name" value="SUGAR KINASE"/>
    <property type="match status" value="1"/>
</dbReference>
<sequence>MRKPTITVIGSINVDLVTVTNRLPEQGETIKGETFETKSGGKGANQAVAAARLGANVQMIGCVGADKNGADMLETLEKENISTKMIRKVPHTNTGVANILLSNQDNRIIYVPGANNEVSPEYVKQFKNEILASDLVLIQFEIPQETVLYCLDFCAENNVPIIVNPAPANTIPEEYWNKATYITPNEGEAAHLFNLEYMSDDLNDKLIITKGEHGVSYRVNNERLLIPANTVTPVDTTGAGDTFNGALCTALSEQKTMEQAIVFANAASALSIQKFGAQSGMPTREEVEAFLEEINNVG</sequence>
<keyword evidence="6 9" id="KW-0460">Magnesium</keyword>
<feature type="binding site" evidence="9">
    <location>
        <position position="235"/>
    </location>
    <ligand>
        <name>K(+)</name>
        <dbReference type="ChEBI" id="CHEBI:29103"/>
    </ligand>
</feature>
<evidence type="ECO:0000256" key="9">
    <source>
        <dbReference type="HAMAP-Rule" id="MF_01987"/>
    </source>
</evidence>
<dbReference type="InterPro" id="IPR011611">
    <property type="entry name" value="PfkB_dom"/>
</dbReference>
<feature type="binding site" evidence="9">
    <location>
        <position position="276"/>
    </location>
    <ligand>
        <name>K(+)</name>
        <dbReference type="ChEBI" id="CHEBI:29103"/>
    </ligand>
</feature>
<dbReference type="PANTHER" id="PTHR10584:SF166">
    <property type="entry name" value="RIBOKINASE"/>
    <property type="match status" value="1"/>
</dbReference>
<feature type="binding site" evidence="9">
    <location>
        <begin position="13"/>
        <end position="15"/>
    </location>
    <ligand>
        <name>substrate</name>
    </ligand>
</feature>
<comment type="activity regulation">
    <text evidence="9">Activated by a monovalent cation that binds near, but not in, the active site. The most likely occupant of the site in vivo is potassium. Ion binding induces a conformational change that may alter substrate affinity.</text>
</comment>
<feature type="binding site" evidence="9">
    <location>
        <position position="265"/>
    </location>
    <ligand>
        <name>ATP</name>
        <dbReference type="ChEBI" id="CHEBI:30616"/>
    </ligand>
</feature>
<dbReference type="GO" id="GO:0004747">
    <property type="term" value="F:ribokinase activity"/>
    <property type="evidence" value="ECO:0007669"/>
    <property type="project" value="UniProtKB-UniRule"/>
</dbReference>
<dbReference type="Pfam" id="PF00294">
    <property type="entry name" value="PfkB"/>
    <property type="match status" value="1"/>
</dbReference>
<feature type="binding site" evidence="9">
    <location>
        <position position="237"/>
    </location>
    <ligand>
        <name>K(+)</name>
        <dbReference type="ChEBI" id="CHEBI:29103"/>
    </ligand>
</feature>
<evidence type="ECO:0000256" key="3">
    <source>
        <dbReference type="ARBA" id="ARBA00022741"/>
    </source>
</evidence>
<gene>
    <name evidence="9" type="primary">rbsK</name>
    <name evidence="12" type="ORF">GGQ92_001144</name>
</gene>
<evidence type="ECO:0000313" key="13">
    <source>
        <dbReference type="Proteomes" id="UP000572212"/>
    </source>
</evidence>
<feature type="binding site" evidence="9">
    <location>
        <begin position="209"/>
        <end position="214"/>
    </location>
    <ligand>
        <name>ATP</name>
        <dbReference type="ChEBI" id="CHEBI:30616"/>
    </ligand>
</feature>
<comment type="catalytic activity">
    <reaction evidence="9">
        <text>D-ribose + ATP = D-ribose 5-phosphate + ADP + H(+)</text>
        <dbReference type="Rhea" id="RHEA:13697"/>
        <dbReference type="ChEBI" id="CHEBI:15378"/>
        <dbReference type="ChEBI" id="CHEBI:30616"/>
        <dbReference type="ChEBI" id="CHEBI:47013"/>
        <dbReference type="ChEBI" id="CHEBI:78346"/>
        <dbReference type="ChEBI" id="CHEBI:456216"/>
        <dbReference type="EC" id="2.7.1.15"/>
    </reaction>
</comment>
<feature type="binding site" evidence="9">
    <location>
        <position position="271"/>
    </location>
    <ligand>
        <name>K(+)</name>
        <dbReference type="ChEBI" id="CHEBI:29103"/>
    </ligand>
</feature>
<evidence type="ECO:0000256" key="1">
    <source>
        <dbReference type="ARBA" id="ARBA00022679"/>
    </source>
</evidence>
<comment type="caution">
    <text evidence="9">Lacks conserved residue(s) required for the propagation of feature annotation.</text>
</comment>
<evidence type="ECO:0000256" key="10">
    <source>
        <dbReference type="NCBIfam" id="TIGR02152"/>
    </source>
</evidence>
<feature type="binding site" evidence="9">
    <location>
        <begin position="240"/>
        <end position="241"/>
    </location>
    <ligand>
        <name>ATP</name>
        <dbReference type="ChEBI" id="CHEBI:30616"/>
    </ligand>
</feature>
<evidence type="ECO:0000259" key="11">
    <source>
        <dbReference type="Pfam" id="PF00294"/>
    </source>
</evidence>
<dbReference type="AlphaFoldDB" id="A0A841RI69"/>
<keyword evidence="1 9" id="KW-0808">Transferase</keyword>
<dbReference type="GO" id="GO:0019303">
    <property type="term" value="P:D-ribose catabolic process"/>
    <property type="evidence" value="ECO:0007669"/>
    <property type="project" value="UniProtKB-UniRule"/>
</dbReference>
<feature type="binding site" evidence="9">
    <location>
        <position position="241"/>
    </location>
    <ligand>
        <name>substrate</name>
    </ligand>
</feature>
<keyword evidence="5 9" id="KW-0067">ATP-binding</keyword>
<evidence type="ECO:0000256" key="5">
    <source>
        <dbReference type="ARBA" id="ARBA00022840"/>
    </source>
</evidence>
<comment type="similarity">
    <text evidence="9">Belongs to the carbohydrate kinase PfkB family. Ribokinase subfamily.</text>
</comment>
<protein>
    <recommendedName>
        <fullName evidence="9 10">Ribokinase</fullName>
        <shortName evidence="9">RK</shortName>
        <ecNumber evidence="9 10">2.7.1.15</ecNumber>
    </recommendedName>
</protein>
<dbReference type="NCBIfam" id="TIGR02152">
    <property type="entry name" value="D_ribokin_bact"/>
    <property type="match status" value="1"/>
</dbReference>
<feature type="binding site" evidence="9">
    <location>
        <position position="185"/>
    </location>
    <ligand>
        <name>ATP</name>
        <dbReference type="ChEBI" id="CHEBI:30616"/>
    </ligand>
</feature>
<keyword evidence="9" id="KW-0963">Cytoplasm</keyword>
<name>A0A841RI69_9BACI</name>
<evidence type="ECO:0000313" key="12">
    <source>
        <dbReference type="EMBL" id="MBB6512361.1"/>
    </source>
</evidence>
<evidence type="ECO:0000256" key="2">
    <source>
        <dbReference type="ARBA" id="ARBA00022723"/>
    </source>
</evidence>
<accession>A0A841RI69</accession>
<organism evidence="12 13">
    <name type="scientific">Gracilibacillus halotolerans</name>
    <dbReference type="NCBI Taxonomy" id="74386"/>
    <lineage>
        <taxon>Bacteria</taxon>
        <taxon>Bacillati</taxon>
        <taxon>Bacillota</taxon>
        <taxon>Bacilli</taxon>
        <taxon>Bacillales</taxon>
        <taxon>Bacillaceae</taxon>
        <taxon>Gracilibacillus</taxon>
    </lineage>
</organism>
<reference evidence="12 13" key="1">
    <citation type="submission" date="2020-08" db="EMBL/GenBank/DDBJ databases">
        <title>Genomic Encyclopedia of Type Strains, Phase IV (KMG-IV): sequencing the most valuable type-strain genomes for metagenomic binning, comparative biology and taxonomic classification.</title>
        <authorList>
            <person name="Goeker M."/>
        </authorList>
    </citation>
    <scope>NUCLEOTIDE SEQUENCE [LARGE SCALE GENOMIC DNA]</scope>
    <source>
        <strain evidence="12 13">DSM 11805</strain>
    </source>
</reference>
<dbReference type="InterPro" id="IPR029056">
    <property type="entry name" value="Ribokinase-like"/>
</dbReference>
<dbReference type="GO" id="GO:0046872">
    <property type="term" value="F:metal ion binding"/>
    <property type="evidence" value="ECO:0007669"/>
    <property type="project" value="UniProtKB-KW"/>
</dbReference>
<keyword evidence="8 9" id="KW-0119">Carbohydrate metabolism</keyword>
<keyword evidence="7 9" id="KW-0630">Potassium</keyword>
<dbReference type="UniPathway" id="UPA00916">
    <property type="reaction ID" value="UER00889"/>
</dbReference>
<dbReference type="GO" id="GO:0005524">
    <property type="term" value="F:ATP binding"/>
    <property type="evidence" value="ECO:0007669"/>
    <property type="project" value="UniProtKB-UniRule"/>
</dbReference>
<dbReference type="EMBL" id="JACHON010000003">
    <property type="protein sequence ID" value="MBB6512361.1"/>
    <property type="molecule type" value="Genomic_DNA"/>
</dbReference>
<dbReference type="Proteomes" id="UP000572212">
    <property type="component" value="Unassembled WGS sequence"/>
</dbReference>
<keyword evidence="2 9" id="KW-0479">Metal-binding</keyword>
<evidence type="ECO:0000256" key="7">
    <source>
        <dbReference type="ARBA" id="ARBA00022958"/>
    </source>
</evidence>
<dbReference type="InterPro" id="IPR011877">
    <property type="entry name" value="Ribokinase"/>
</dbReference>
<dbReference type="InterPro" id="IPR002139">
    <property type="entry name" value="Ribo/fructo_kinase"/>
</dbReference>
<dbReference type="PRINTS" id="PR00990">
    <property type="entry name" value="RIBOKINASE"/>
</dbReference>
<comment type="subcellular location">
    <subcellularLocation>
        <location evidence="9">Cytoplasm</location>
    </subcellularLocation>
</comment>
<dbReference type="RefSeq" id="WP_184245504.1">
    <property type="nucleotide sequence ID" value="NZ_BAAACU010000058.1"/>
</dbReference>
<dbReference type="GO" id="GO:0005829">
    <property type="term" value="C:cytosol"/>
    <property type="evidence" value="ECO:0007669"/>
    <property type="project" value="TreeGrafter"/>
</dbReference>
<keyword evidence="13" id="KW-1185">Reference proteome</keyword>
<dbReference type="CDD" id="cd01174">
    <property type="entry name" value="ribokinase"/>
    <property type="match status" value="1"/>
</dbReference>
<feature type="binding site" evidence="9">
    <location>
        <begin position="41"/>
        <end position="45"/>
    </location>
    <ligand>
        <name>substrate</name>
    </ligand>
</feature>
<keyword evidence="3 9" id="KW-0547">Nucleotide-binding</keyword>
<comment type="pathway">
    <text evidence="9">Carbohydrate metabolism; D-ribose degradation; D-ribose 5-phosphate from beta-D-ribopyranose: step 2/2.</text>
</comment>
<proteinExistence type="inferred from homology"/>
<dbReference type="HAMAP" id="MF_01987">
    <property type="entry name" value="Ribokinase"/>
    <property type="match status" value="1"/>
</dbReference>
<feature type="binding site" evidence="9">
    <location>
        <position position="274"/>
    </location>
    <ligand>
        <name>K(+)</name>
        <dbReference type="ChEBI" id="CHEBI:29103"/>
    </ligand>
</feature>
<dbReference type="EC" id="2.7.1.15" evidence="9 10"/>
<evidence type="ECO:0000256" key="8">
    <source>
        <dbReference type="ARBA" id="ARBA00023277"/>
    </source>
</evidence>
<evidence type="ECO:0000256" key="4">
    <source>
        <dbReference type="ARBA" id="ARBA00022777"/>
    </source>
</evidence>